<dbReference type="GO" id="GO:0005524">
    <property type="term" value="F:ATP binding"/>
    <property type="evidence" value="ECO:0007669"/>
    <property type="project" value="UniProtKB-KW"/>
</dbReference>
<keyword evidence="10" id="KW-0067">ATP-binding</keyword>
<keyword evidence="9" id="KW-0418">Kinase</keyword>
<evidence type="ECO:0000256" key="8">
    <source>
        <dbReference type="ARBA" id="ARBA00022741"/>
    </source>
</evidence>
<dbReference type="InterPro" id="IPR006319">
    <property type="entry name" value="PEP_synth"/>
</dbReference>
<evidence type="ECO:0000256" key="4">
    <source>
        <dbReference type="ARBA" id="ARBA00007837"/>
    </source>
</evidence>
<comment type="caution">
    <text evidence="15">The sequence shown here is derived from an EMBL/GenBank/DDBJ whole genome shotgun (WGS) entry which is preliminary data.</text>
</comment>
<evidence type="ECO:0000256" key="9">
    <source>
        <dbReference type="ARBA" id="ARBA00022777"/>
    </source>
</evidence>
<dbReference type="EC" id="2.7.9.2" evidence="5"/>
<dbReference type="Gene3D" id="3.30.1490.20">
    <property type="entry name" value="ATP-grasp fold, A domain"/>
    <property type="match status" value="1"/>
</dbReference>
<comment type="function">
    <text evidence="2">Catalyzes the phosphorylation of pyruvate to phosphoenolpyruvate.</text>
</comment>
<name>X1CI48_9ZZZZ</name>
<gene>
    <name evidence="15" type="ORF">S01H4_57453</name>
</gene>
<keyword evidence="7" id="KW-0479">Metal-binding</keyword>
<evidence type="ECO:0000256" key="1">
    <source>
        <dbReference type="ARBA" id="ARBA00001946"/>
    </source>
</evidence>
<reference evidence="15" key="1">
    <citation type="journal article" date="2014" name="Front. Microbiol.">
        <title>High frequency of phylogenetically diverse reductive dehalogenase-homologous genes in deep subseafloor sedimentary metagenomes.</title>
        <authorList>
            <person name="Kawai M."/>
            <person name="Futagami T."/>
            <person name="Toyoda A."/>
            <person name="Takaki Y."/>
            <person name="Nishi S."/>
            <person name="Hori S."/>
            <person name="Arai W."/>
            <person name="Tsubouchi T."/>
            <person name="Morono Y."/>
            <person name="Uchiyama I."/>
            <person name="Ito T."/>
            <person name="Fujiyama A."/>
            <person name="Inagaki F."/>
            <person name="Takami H."/>
        </authorList>
    </citation>
    <scope>NUCLEOTIDE SEQUENCE</scope>
    <source>
        <strain evidence="15">Expedition CK06-06</strain>
    </source>
</reference>
<organism evidence="15">
    <name type="scientific">marine sediment metagenome</name>
    <dbReference type="NCBI Taxonomy" id="412755"/>
    <lineage>
        <taxon>unclassified sequences</taxon>
        <taxon>metagenomes</taxon>
        <taxon>ecological metagenomes</taxon>
    </lineage>
</organism>
<dbReference type="SUPFAM" id="SSF56059">
    <property type="entry name" value="Glutathione synthetase ATP-binding domain-like"/>
    <property type="match status" value="1"/>
</dbReference>
<evidence type="ECO:0000256" key="2">
    <source>
        <dbReference type="ARBA" id="ARBA00002988"/>
    </source>
</evidence>
<evidence type="ECO:0000256" key="13">
    <source>
        <dbReference type="ARBA" id="ARBA00047700"/>
    </source>
</evidence>
<dbReference type="GO" id="GO:0008986">
    <property type="term" value="F:pyruvate, water dikinase activity"/>
    <property type="evidence" value="ECO:0007669"/>
    <property type="project" value="UniProtKB-EC"/>
</dbReference>
<keyword evidence="11" id="KW-0460">Magnesium</keyword>
<dbReference type="PANTHER" id="PTHR43030">
    <property type="entry name" value="PHOSPHOENOLPYRUVATE SYNTHASE"/>
    <property type="match status" value="1"/>
</dbReference>
<dbReference type="InterPro" id="IPR002192">
    <property type="entry name" value="PPDK_AMP/ATP-bd"/>
</dbReference>
<proteinExistence type="inferred from homology"/>
<keyword evidence="8" id="KW-0547">Nucleotide-binding</keyword>
<protein>
    <recommendedName>
        <fullName evidence="5">pyruvate, water dikinase</fullName>
        <ecNumber evidence="5">2.7.9.2</ecNumber>
    </recommendedName>
    <alternativeName>
        <fullName evidence="12">Pyruvate, water dikinase</fullName>
    </alternativeName>
</protein>
<dbReference type="EMBL" id="BART01033428">
    <property type="protein sequence ID" value="GAH07337.1"/>
    <property type="molecule type" value="Genomic_DNA"/>
</dbReference>
<evidence type="ECO:0000256" key="12">
    <source>
        <dbReference type="ARBA" id="ARBA00033470"/>
    </source>
</evidence>
<comment type="pathway">
    <text evidence="3">Carbohydrate biosynthesis; gluconeogenesis.</text>
</comment>
<dbReference type="Gene3D" id="3.30.470.20">
    <property type="entry name" value="ATP-grasp fold, B domain"/>
    <property type="match status" value="1"/>
</dbReference>
<evidence type="ECO:0000256" key="10">
    <source>
        <dbReference type="ARBA" id="ARBA00022840"/>
    </source>
</evidence>
<evidence type="ECO:0000256" key="6">
    <source>
        <dbReference type="ARBA" id="ARBA00022679"/>
    </source>
</evidence>
<comment type="catalytic activity">
    <reaction evidence="13">
        <text>pyruvate + ATP + H2O = phosphoenolpyruvate + AMP + phosphate + 2 H(+)</text>
        <dbReference type="Rhea" id="RHEA:11364"/>
        <dbReference type="ChEBI" id="CHEBI:15361"/>
        <dbReference type="ChEBI" id="CHEBI:15377"/>
        <dbReference type="ChEBI" id="CHEBI:15378"/>
        <dbReference type="ChEBI" id="CHEBI:30616"/>
        <dbReference type="ChEBI" id="CHEBI:43474"/>
        <dbReference type="ChEBI" id="CHEBI:58702"/>
        <dbReference type="ChEBI" id="CHEBI:456215"/>
        <dbReference type="EC" id="2.7.9.2"/>
    </reaction>
</comment>
<dbReference type="GO" id="GO:0046872">
    <property type="term" value="F:metal ion binding"/>
    <property type="evidence" value="ECO:0007669"/>
    <property type="project" value="UniProtKB-KW"/>
</dbReference>
<dbReference type="PANTHER" id="PTHR43030:SF1">
    <property type="entry name" value="PHOSPHOENOLPYRUVATE SYNTHASE"/>
    <property type="match status" value="1"/>
</dbReference>
<feature type="domain" description="Pyruvate phosphate dikinase AMP/ATP-binding" evidence="14">
    <location>
        <begin position="15"/>
        <end position="230"/>
    </location>
</feature>
<keyword evidence="6" id="KW-0808">Transferase</keyword>
<comment type="similarity">
    <text evidence="4">Belongs to the PEP-utilizing enzyme family.</text>
</comment>
<feature type="non-terminal residue" evidence="15">
    <location>
        <position position="231"/>
    </location>
</feature>
<dbReference type="GO" id="GO:0006094">
    <property type="term" value="P:gluconeogenesis"/>
    <property type="evidence" value="ECO:0007669"/>
    <property type="project" value="UniProtKB-UniPathway"/>
</dbReference>
<sequence>KYSNQLMKLLSKQFHLKEILQYSIKIRDLILKSKIPKKIIDEIRVAFDKIKGKIGSKISFAVRSSATIEDSKKFSFAGQADTYLYNNNIHDIIASLKNCWLSLFSPQSLLYILQMRKKGLNISLSDIHMAVIVQQMVNSQISGVFFTANVINNDSNQMLINSTWGLGNTIADDLIIPDTIIIKKNQFEIIKRIIGKKEKKSIKNPKGSYTILIETDAQSRKVCSINEKQLR</sequence>
<evidence type="ECO:0000313" key="15">
    <source>
        <dbReference type="EMBL" id="GAH07337.1"/>
    </source>
</evidence>
<dbReference type="UniPathway" id="UPA00138"/>
<evidence type="ECO:0000256" key="11">
    <source>
        <dbReference type="ARBA" id="ARBA00022842"/>
    </source>
</evidence>
<evidence type="ECO:0000259" key="14">
    <source>
        <dbReference type="Pfam" id="PF01326"/>
    </source>
</evidence>
<feature type="non-terminal residue" evidence="15">
    <location>
        <position position="1"/>
    </location>
</feature>
<dbReference type="AlphaFoldDB" id="X1CI48"/>
<accession>X1CI48</accession>
<evidence type="ECO:0000256" key="7">
    <source>
        <dbReference type="ARBA" id="ARBA00022723"/>
    </source>
</evidence>
<dbReference type="Pfam" id="PF01326">
    <property type="entry name" value="PPDK_N"/>
    <property type="match status" value="1"/>
</dbReference>
<evidence type="ECO:0000256" key="5">
    <source>
        <dbReference type="ARBA" id="ARBA00011996"/>
    </source>
</evidence>
<dbReference type="InterPro" id="IPR013815">
    <property type="entry name" value="ATP_grasp_subdomain_1"/>
</dbReference>
<evidence type="ECO:0000256" key="3">
    <source>
        <dbReference type="ARBA" id="ARBA00004742"/>
    </source>
</evidence>
<comment type="cofactor">
    <cofactor evidence="1">
        <name>Mg(2+)</name>
        <dbReference type="ChEBI" id="CHEBI:18420"/>
    </cofactor>
</comment>